<reference evidence="2 3" key="1">
    <citation type="submission" date="2015-05" db="EMBL/GenBank/DDBJ databases">
        <title>Draft genome sequence of Lampropedia sp. CT6, isolated from the microbial mat of a hot water spring, located at Manikaran, India.</title>
        <authorList>
            <person name="Tripathi C."/>
            <person name="Rani P."/>
            <person name="Mahato N.K."/>
            <person name="Lal R."/>
        </authorList>
    </citation>
    <scope>NUCLEOTIDE SEQUENCE [LARGE SCALE GENOMIC DNA]</scope>
    <source>
        <strain evidence="2 3">CT6</strain>
    </source>
</reference>
<dbReference type="Pfam" id="PF11067">
    <property type="entry name" value="DUF2868"/>
    <property type="match status" value="1"/>
</dbReference>
<dbReference type="STRING" id="1610491.AAV94_04130"/>
<accession>A0A0U1Q1D4</accession>
<evidence type="ECO:0000256" key="1">
    <source>
        <dbReference type="SAM" id="Phobius"/>
    </source>
</evidence>
<keyword evidence="3" id="KW-1185">Reference proteome</keyword>
<feature type="transmembrane region" description="Helical" evidence="1">
    <location>
        <begin position="204"/>
        <end position="227"/>
    </location>
</feature>
<sequence>MPGHAFIMNERQYRDVLLAKAIETAPADEPALLDTAQRQAATEQALFEQRGTVKAGQERQLERLAVRRAEHLLAHATRQNPKIALLRDPGEHRVPWLWIIPLLALILGFASEKITEPHRLNLLTAPLLAILAWNLAMYAVMLARALVALRQGRRVLARDTAPWTQWWSRTSARLKDESLRGIYQRFLQDWAPYQQARQTRRLQAMLHLSAAALALGVVLGLIVTGLFTEYRIGWESTWLGAPQVHLLTNLLSWPAQALLGQPSWSLEQIELLQSWPAGQQQNGRQWIIAYSLLLVLVVVLPRLLLALWHSVRAASSAHMLHLPLDTAYFQALARDFTSDATVIALYPFSLQMTTQRQAELQRYVRTQFGAAAHLHIAPTLEYADAGSYFRQTVEARVPSLSVLLFNLAATPEEEAHGAVLRQFEARVPGARAVWIYGQELAQRLGPDAGAQQRLAERRHLWQLFVQAHGQHAVFIDHPPTP</sequence>
<dbReference type="EMBL" id="LBNQ01000018">
    <property type="protein sequence ID" value="KKW68562.1"/>
    <property type="molecule type" value="Genomic_DNA"/>
</dbReference>
<evidence type="ECO:0008006" key="4">
    <source>
        <dbReference type="Google" id="ProtNLM"/>
    </source>
</evidence>
<name>A0A0U1Q1D4_9BURK</name>
<comment type="caution">
    <text evidence="2">The sequence shown here is derived from an EMBL/GenBank/DDBJ whole genome shotgun (WGS) entry which is preliminary data.</text>
</comment>
<organism evidence="2 3">
    <name type="scientific">Lampropedia cohaerens</name>
    <dbReference type="NCBI Taxonomy" id="1610491"/>
    <lineage>
        <taxon>Bacteria</taxon>
        <taxon>Pseudomonadati</taxon>
        <taxon>Pseudomonadota</taxon>
        <taxon>Betaproteobacteria</taxon>
        <taxon>Burkholderiales</taxon>
        <taxon>Comamonadaceae</taxon>
        <taxon>Lampropedia</taxon>
    </lineage>
</organism>
<dbReference type="InterPro" id="IPR021296">
    <property type="entry name" value="DUF2868"/>
</dbReference>
<proteinExistence type="predicted"/>
<gene>
    <name evidence="2" type="ORF">AAV94_04130</name>
</gene>
<evidence type="ECO:0000313" key="2">
    <source>
        <dbReference type="EMBL" id="KKW68562.1"/>
    </source>
</evidence>
<feature type="transmembrane region" description="Helical" evidence="1">
    <location>
        <begin position="287"/>
        <end position="308"/>
    </location>
</feature>
<keyword evidence="1" id="KW-0812">Transmembrane</keyword>
<feature type="transmembrane region" description="Helical" evidence="1">
    <location>
        <begin position="94"/>
        <end position="111"/>
    </location>
</feature>
<protein>
    <recommendedName>
        <fullName evidence="4">DUF2868 domain-containing protein</fullName>
    </recommendedName>
</protein>
<keyword evidence="1" id="KW-1133">Transmembrane helix</keyword>
<dbReference type="AlphaFoldDB" id="A0A0U1Q1D4"/>
<feature type="transmembrane region" description="Helical" evidence="1">
    <location>
        <begin position="123"/>
        <end position="147"/>
    </location>
</feature>
<dbReference type="Proteomes" id="UP000050580">
    <property type="component" value="Unassembled WGS sequence"/>
</dbReference>
<evidence type="ECO:0000313" key="3">
    <source>
        <dbReference type="Proteomes" id="UP000050580"/>
    </source>
</evidence>
<keyword evidence="1" id="KW-0472">Membrane</keyword>